<organism evidence="9 10">
    <name type="scientific">Ambrosiozyma monospora</name>
    <name type="common">Yeast</name>
    <name type="synonym">Endomycopsis monosporus</name>
    <dbReference type="NCBI Taxonomy" id="43982"/>
    <lineage>
        <taxon>Eukaryota</taxon>
        <taxon>Fungi</taxon>
        <taxon>Dikarya</taxon>
        <taxon>Ascomycota</taxon>
        <taxon>Saccharomycotina</taxon>
        <taxon>Pichiomycetes</taxon>
        <taxon>Pichiales</taxon>
        <taxon>Pichiaceae</taxon>
        <taxon>Ambrosiozyma</taxon>
    </lineage>
</organism>
<feature type="repeat" description="TPR" evidence="5">
    <location>
        <begin position="380"/>
        <end position="413"/>
    </location>
</feature>
<evidence type="ECO:0000256" key="2">
    <source>
        <dbReference type="ARBA" id="ARBA00022490"/>
    </source>
</evidence>
<dbReference type="Gene3D" id="1.10.260.100">
    <property type="match status" value="2"/>
</dbReference>
<keyword evidence="6" id="KW-0175">Coiled coil</keyword>
<dbReference type="PANTHER" id="PTHR22904">
    <property type="entry name" value="TPR REPEAT CONTAINING PROTEIN"/>
    <property type="match status" value="1"/>
</dbReference>
<feature type="region of interest" description="Disordered" evidence="7">
    <location>
        <begin position="203"/>
        <end position="240"/>
    </location>
</feature>
<sequence>MSADELKAQGNKAFSAKQFDKAIELFTKAIEVSPTPNHVLYSNRSACYTSIHQYNEALKDAQECVKINPTWAKGYNRVGAAQFGLNDLEGAKLSYEKALDLDESNKIAQAGLQAIVDKEIGSGQMPDMGMGKIFSDPHLIEKLKANPKSAELMKDPEIVAKVRQLQANPTTVSQEMFTNPKLMQVVACILGIDLNGIPGGDVSATTASSEDVPMPDAPPAPKAAPKKTEAPKKKVEEVVPDSKKEADEFKAQANALYKKKHFDDAIELYNKAWDTHKDITYLNNRAAAEFEKGDYDTAIATCKTAVDEGREMRADYKLVAKSFARIGNCYLKKNDLKSATEFFERSLTEHRTPDVLNKLRATEKALKNQAAEAYIDEAKSEEARLQGKEYFTKGDWPGAVKAYTEMIKRNPKDVRGYSNRAAALAKLMSFPDAIRDCEQAIKIDPTFIRAYIRKANAELAIKEYKKCADTLSEAREVEAKANPNSAQLREIDQLHQRALSQRFAPLDGETYEQTMARIQKDPEVVEILNDPVMNTILQQAQNNPAALQEHMKNPAVYKKILVLMSAGIIRTR</sequence>
<evidence type="ECO:0000313" key="10">
    <source>
        <dbReference type="Proteomes" id="UP001165063"/>
    </source>
</evidence>
<dbReference type="InterPro" id="IPR019734">
    <property type="entry name" value="TPR_rpt"/>
</dbReference>
<feature type="coiled-coil region" evidence="6">
    <location>
        <begin position="356"/>
        <end position="388"/>
    </location>
</feature>
<evidence type="ECO:0000256" key="4">
    <source>
        <dbReference type="ARBA" id="ARBA00022803"/>
    </source>
</evidence>
<dbReference type="PROSITE" id="PS50005">
    <property type="entry name" value="TPR"/>
    <property type="match status" value="4"/>
</dbReference>
<name>A0A9W6YVE2_AMBMO</name>
<dbReference type="InterPro" id="IPR006636">
    <property type="entry name" value="STI1_HS-bd"/>
</dbReference>
<feature type="domain" description="STI1" evidence="8">
    <location>
        <begin position="136"/>
        <end position="175"/>
    </location>
</feature>
<dbReference type="InterPro" id="IPR041243">
    <property type="entry name" value="STI1/HOP_DP"/>
</dbReference>
<evidence type="ECO:0000256" key="6">
    <source>
        <dbReference type="SAM" id="Coils"/>
    </source>
</evidence>
<dbReference type="InterPro" id="IPR058209">
    <property type="entry name" value="TPR_BSK1_C"/>
</dbReference>
<keyword evidence="10" id="KW-1185">Reference proteome</keyword>
<keyword evidence="4 5" id="KW-0802">TPR repeat</keyword>
<dbReference type="FunFam" id="1.25.40.10:FF:000027">
    <property type="entry name" value="stress-induced-phosphoprotein 1 isoform X1"/>
    <property type="match status" value="1"/>
</dbReference>
<dbReference type="FunFam" id="1.25.40.10:FF:000010">
    <property type="entry name" value="Stress-induced phosphoprotein 1"/>
    <property type="match status" value="1"/>
</dbReference>
<evidence type="ECO:0000256" key="1">
    <source>
        <dbReference type="ARBA" id="ARBA00004496"/>
    </source>
</evidence>
<dbReference type="Proteomes" id="UP001165063">
    <property type="component" value="Unassembled WGS sequence"/>
</dbReference>
<dbReference type="EMBL" id="BSXU01000972">
    <property type="protein sequence ID" value="GMG22326.1"/>
    <property type="molecule type" value="Genomic_DNA"/>
</dbReference>
<reference evidence="9" key="1">
    <citation type="submission" date="2023-04" db="EMBL/GenBank/DDBJ databases">
        <title>Ambrosiozyma monospora NBRC 1965.</title>
        <authorList>
            <person name="Ichikawa N."/>
            <person name="Sato H."/>
            <person name="Tonouchi N."/>
        </authorList>
    </citation>
    <scope>NUCLEOTIDE SEQUENCE</scope>
    <source>
        <strain evidence="9">NBRC 1965</strain>
    </source>
</reference>
<evidence type="ECO:0000256" key="3">
    <source>
        <dbReference type="ARBA" id="ARBA00022737"/>
    </source>
</evidence>
<comment type="caution">
    <text evidence="9">The sequence shown here is derived from an EMBL/GenBank/DDBJ whole genome shotgun (WGS) entry which is preliminary data.</text>
</comment>
<dbReference type="GO" id="GO:0051879">
    <property type="term" value="F:Hsp90 protein binding"/>
    <property type="evidence" value="ECO:0007669"/>
    <property type="project" value="TreeGrafter"/>
</dbReference>
<gene>
    <name evidence="9" type="ORF">Amon01_000260500</name>
</gene>
<dbReference type="SMART" id="SM00028">
    <property type="entry name" value="TPR"/>
    <property type="match status" value="9"/>
</dbReference>
<evidence type="ECO:0000256" key="5">
    <source>
        <dbReference type="PROSITE-ProRule" id="PRU00339"/>
    </source>
</evidence>
<feature type="repeat" description="TPR" evidence="5">
    <location>
        <begin position="72"/>
        <end position="105"/>
    </location>
</feature>
<dbReference type="InterPro" id="IPR011990">
    <property type="entry name" value="TPR-like_helical_dom_sf"/>
</dbReference>
<dbReference type="FunFam" id="1.10.260.100:FF:000002">
    <property type="entry name" value="Stress-induced-phosphoprotein 1 (Hsp70/Hsp90-organizing)"/>
    <property type="match status" value="1"/>
</dbReference>
<dbReference type="Pfam" id="PF13424">
    <property type="entry name" value="TPR_12"/>
    <property type="match status" value="1"/>
</dbReference>
<dbReference type="PANTHER" id="PTHR22904:SF523">
    <property type="entry name" value="STRESS-INDUCED-PHOSPHOPROTEIN 1"/>
    <property type="match status" value="1"/>
</dbReference>
<proteinExistence type="predicted"/>
<dbReference type="Pfam" id="PF00515">
    <property type="entry name" value="TPR_1"/>
    <property type="match status" value="1"/>
</dbReference>
<comment type="subcellular location">
    <subcellularLocation>
        <location evidence="1">Cytoplasm</location>
    </subcellularLocation>
</comment>
<keyword evidence="2" id="KW-0963">Cytoplasm</keyword>
<dbReference type="SMART" id="SM00727">
    <property type="entry name" value="STI1"/>
    <property type="match status" value="2"/>
</dbReference>
<feature type="repeat" description="TPR" evidence="5">
    <location>
        <begin position="3"/>
        <end position="36"/>
    </location>
</feature>
<feature type="compositionally biased region" description="Basic and acidic residues" evidence="7">
    <location>
        <begin position="226"/>
        <end position="240"/>
    </location>
</feature>
<feature type="repeat" description="TPR" evidence="5">
    <location>
        <begin position="320"/>
        <end position="353"/>
    </location>
</feature>
<dbReference type="Pfam" id="PF25575">
    <property type="entry name" value="TPR_BSK1_C"/>
    <property type="match status" value="1"/>
</dbReference>
<dbReference type="SUPFAM" id="SSF48452">
    <property type="entry name" value="TPR-like"/>
    <property type="match status" value="2"/>
</dbReference>
<dbReference type="FunFam" id="1.25.40.10:FF:000020">
    <property type="entry name" value="Stress-induced phosphoprotein 1"/>
    <property type="match status" value="1"/>
</dbReference>
<evidence type="ECO:0000313" key="9">
    <source>
        <dbReference type="EMBL" id="GMG22326.1"/>
    </source>
</evidence>
<evidence type="ECO:0000259" key="8">
    <source>
        <dbReference type="SMART" id="SM00727"/>
    </source>
</evidence>
<dbReference type="Gene3D" id="1.25.40.10">
    <property type="entry name" value="Tetratricopeptide repeat domain"/>
    <property type="match status" value="3"/>
</dbReference>
<dbReference type="AlphaFoldDB" id="A0A9W6YVE2"/>
<dbReference type="GO" id="GO:0005737">
    <property type="term" value="C:cytoplasm"/>
    <property type="evidence" value="ECO:0007669"/>
    <property type="project" value="UniProtKB-SubCell"/>
</dbReference>
<protein>
    <submittedName>
        <fullName evidence="9">Unnamed protein product</fullName>
    </submittedName>
</protein>
<keyword evidence="3" id="KW-0677">Repeat</keyword>
<feature type="domain" description="STI1" evidence="8">
    <location>
        <begin position="521"/>
        <end position="560"/>
    </location>
</feature>
<evidence type="ECO:0000256" key="7">
    <source>
        <dbReference type="SAM" id="MobiDB-lite"/>
    </source>
</evidence>
<dbReference type="Pfam" id="PF17830">
    <property type="entry name" value="STI1-HOP_DP"/>
    <property type="match status" value="2"/>
</dbReference>
<dbReference type="OrthoDB" id="2423701at2759"/>
<accession>A0A9W6YVE2</accession>